<dbReference type="EMBL" id="CAJNXB010000015">
    <property type="protein sequence ID" value="CAF2982574.1"/>
    <property type="molecule type" value="Genomic_DNA"/>
</dbReference>
<evidence type="ECO:0000256" key="4">
    <source>
        <dbReference type="ARBA" id="ARBA00022989"/>
    </source>
</evidence>
<dbReference type="PROSITE" id="PS00237">
    <property type="entry name" value="G_PROTEIN_RECEP_F1_1"/>
    <property type="match status" value="1"/>
</dbReference>
<feature type="transmembrane region" description="Helical" evidence="12">
    <location>
        <begin position="62"/>
        <end position="88"/>
    </location>
</feature>
<dbReference type="SUPFAM" id="SSF81321">
    <property type="entry name" value="Family A G protein-coupled receptor-like"/>
    <property type="match status" value="1"/>
</dbReference>
<dbReference type="GO" id="GO:0004993">
    <property type="term" value="F:G protein-coupled serotonin receptor activity"/>
    <property type="evidence" value="ECO:0007669"/>
    <property type="project" value="UniProtKB-ARBA"/>
</dbReference>
<evidence type="ECO:0000256" key="9">
    <source>
        <dbReference type="ARBA" id="ARBA00023224"/>
    </source>
</evidence>
<evidence type="ECO:0000256" key="6">
    <source>
        <dbReference type="ARBA" id="ARBA00023136"/>
    </source>
</evidence>
<feature type="transmembrane region" description="Helical" evidence="12">
    <location>
        <begin position="770"/>
        <end position="789"/>
    </location>
</feature>
<evidence type="ECO:0000256" key="11">
    <source>
        <dbReference type="SAM" id="MobiDB-lite"/>
    </source>
</evidence>
<keyword evidence="7" id="KW-1015">Disulfide bond</keyword>
<dbReference type="Pfam" id="PF00001">
    <property type="entry name" value="7tm_1"/>
    <property type="match status" value="1"/>
</dbReference>
<keyword evidence="5 10" id="KW-0297">G-protein coupled receptor</keyword>
<feature type="transmembrane region" description="Helical" evidence="12">
    <location>
        <begin position="522"/>
        <end position="545"/>
    </location>
</feature>
<proteinExistence type="inferred from homology"/>
<accession>A0A817KQ46</accession>
<dbReference type="InterPro" id="IPR000276">
    <property type="entry name" value="GPCR_Rhodpsn"/>
</dbReference>
<comment type="subcellular location">
    <subcellularLocation>
        <location evidence="1">Cell membrane</location>
        <topology evidence="1">Multi-pass membrane protein</topology>
    </subcellularLocation>
</comment>
<keyword evidence="2" id="KW-1003">Cell membrane</keyword>
<evidence type="ECO:0000256" key="1">
    <source>
        <dbReference type="ARBA" id="ARBA00004651"/>
    </source>
</evidence>
<name>A0A817KQ46_9BILA</name>
<evidence type="ECO:0000256" key="5">
    <source>
        <dbReference type="ARBA" id="ARBA00023040"/>
    </source>
</evidence>
<dbReference type="AlphaFoldDB" id="A0A817KQ46"/>
<comment type="caution">
    <text evidence="14">The sequence shown here is derived from an EMBL/GenBank/DDBJ whole genome shotgun (WGS) entry which is preliminary data.</text>
</comment>
<dbReference type="GO" id="GO:0043410">
    <property type="term" value="P:positive regulation of MAPK cascade"/>
    <property type="evidence" value="ECO:0007669"/>
    <property type="project" value="TreeGrafter"/>
</dbReference>
<dbReference type="PANTHER" id="PTHR24248:SF199">
    <property type="entry name" value="IP13425P-RELATED"/>
    <property type="match status" value="1"/>
</dbReference>
<dbReference type="Gene3D" id="1.20.1070.10">
    <property type="entry name" value="Rhodopsin 7-helix transmembrane proteins"/>
    <property type="match status" value="2"/>
</dbReference>
<evidence type="ECO:0000313" key="14">
    <source>
        <dbReference type="EMBL" id="CAF2982574.1"/>
    </source>
</evidence>
<dbReference type="OrthoDB" id="10017003at2759"/>
<evidence type="ECO:0000256" key="10">
    <source>
        <dbReference type="RuleBase" id="RU000688"/>
    </source>
</evidence>
<feature type="compositionally biased region" description="Low complexity" evidence="11">
    <location>
        <begin position="459"/>
        <end position="468"/>
    </location>
</feature>
<feature type="transmembrane region" description="Helical" evidence="12">
    <location>
        <begin position="557"/>
        <end position="575"/>
    </location>
</feature>
<evidence type="ECO:0000256" key="8">
    <source>
        <dbReference type="ARBA" id="ARBA00023170"/>
    </source>
</evidence>
<evidence type="ECO:0000256" key="7">
    <source>
        <dbReference type="ARBA" id="ARBA00023157"/>
    </source>
</evidence>
<sequence length="834" mass="96233">MMQNNTNLTTNDSASFDDFTWSFRTITILIVCSLITILTILGNGLVLISIKFRLRAPSYSDYFIVSLCLADFFVGLFVMPLMTIHSLYLRWPFHYRLCYVWMSIDFTCSTASFLTLASMALDRYWALTAPYFHLRNRSYSSVLIFIISSWAIPFAIWPGSIFISHHYSTIDPSCVHPAHPVIIVGLCTFFYYIPLLFMLVCYSRIIVNIKNIEVLIKDTFGSIKSNSSNGGFDSSSRTKIEQIDGYTRNDLISLTRATTTSSLSSIRSLFYKYIQRNRLTNSIKISANEKQFIMNRKNSNEYGHSINSKRRSTVVGQGEVQNLLLPKSSLSPQHRLCQPPRAIFKRKKRSFNDTLEDKRFKDDSIAKQDNEQQQLVCTGIKTHRLSLPAIRYDSCHYYRNSLPANTIKTKVTIEDQPRDIANDHQNSVTSDRSQSQSPTLVECNGNGNVKTVPLSKPISSVDNNNSNNNKDDENRRVNHRNQPIRLSNPCNSSRYSQHAVAQFMHERRKACLRRNQKASRMLGILLAVFLICWLPFTIFYPTSIFYPNKLSSELESITFWFGYANSLLNPFLYVYSSRNFRQAIIETLCCHVRLRARQRQRLHYQCRSAPIIIDNKFLIFNSKPTEQNNSSVKKFSSLLNVKSTGAFHDHTNAKNNQQELDAMNKIVDQTDHDLRRALKYANLRHEQLDELEFRSEEMLSKNENLVFDRVSQNIEYRNQLNKTNSNTKIAIIPSKKKVDGALIMIKSKFPGITNYRKTQERDLLWRRLRYIALGAITIGIIILLIILSMTTRRPAPSSQVINVRHFNDGISNKNSNKDVTSTMKLITSYRRRKK</sequence>
<evidence type="ECO:0000313" key="15">
    <source>
        <dbReference type="Proteomes" id="UP000663825"/>
    </source>
</evidence>
<evidence type="ECO:0000256" key="3">
    <source>
        <dbReference type="ARBA" id="ARBA00022692"/>
    </source>
</evidence>
<dbReference type="PANTHER" id="PTHR24248">
    <property type="entry name" value="ADRENERGIC RECEPTOR-RELATED G-PROTEIN COUPLED RECEPTOR"/>
    <property type="match status" value="1"/>
</dbReference>
<keyword evidence="4 12" id="KW-1133">Transmembrane helix</keyword>
<dbReference type="Proteomes" id="UP000663825">
    <property type="component" value="Unassembled WGS sequence"/>
</dbReference>
<keyword evidence="9 10" id="KW-0807">Transducer</keyword>
<evidence type="ECO:0000256" key="12">
    <source>
        <dbReference type="SAM" id="Phobius"/>
    </source>
</evidence>
<reference evidence="14" key="1">
    <citation type="submission" date="2021-02" db="EMBL/GenBank/DDBJ databases">
        <authorList>
            <person name="Nowell W R."/>
        </authorList>
    </citation>
    <scope>NUCLEOTIDE SEQUENCE</scope>
</reference>
<feature type="transmembrane region" description="Helical" evidence="12">
    <location>
        <begin position="181"/>
        <end position="202"/>
    </location>
</feature>
<organism evidence="14 15">
    <name type="scientific">Rotaria socialis</name>
    <dbReference type="NCBI Taxonomy" id="392032"/>
    <lineage>
        <taxon>Eukaryota</taxon>
        <taxon>Metazoa</taxon>
        <taxon>Spiralia</taxon>
        <taxon>Gnathifera</taxon>
        <taxon>Rotifera</taxon>
        <taxon>Eurotatoria</taxon>
        <taxon>Bdelloidea</taxon>
        <taxon>Philodinida</taxon>
        <taxon>Philodinidae</taxon>
        <taxon>Rotaria</taxon>
    </lineage>
</organism>
<feature type="region of interest" description="Disordered" evidence="11">
    <location>
        <begin position="420"/>
        <end position="488"/>
    </location>
</feature>
<feature type="transmembrane region" description="Helical" evidence="12">
    <location>
        <begin position="26"/>
        <end position="50"/>
    </location>
</feature>
<dbReference type="InterPro" id="IPR017452">
    <property type="entry name" value="GPCR_Rhodpsn_7TM"/>
</dbReference>
<dbReference type="GO" id="GO:0071880">
    <property type="term" value="P:adenylate cyclase-activating adrenergic receptor signaling pathway"/>
    <property type="evidence" value="ECO:0007669"/>
    <property type="project" value="TreeGrafter"/>
</dbReference>
<dbReference type="PROSITE" id="PS50262">
    <property type="entry name" value="G_PROTEIN_RECEP_F1_2"/>
    <property type="match status" value="1"/>
</dbReference>
<keyword evidence="3 10" id="KW-0812">Transmembrane</keyword>
<feature type="compositionally biased region" description="Polar residues" evidence="11">
    <location>
        <begin position="423"/>
        <end position="449"/>
    </location>
</feature>
<feature type="transmembrane region" description="Helical" evidence="12">
    <location>
        <begin position="142"/>
        <end position="161"/>
    </location>
</feature>
<feature type="transmembrane region" description="Helical" evidence="12">
    <location>
        <begin position="100"/>
        <end position="121"/>
    </location>
</feature>
<gene>
    <name evidence="14" type="ORF">TIS948_LOCUS539</name>
</gene>
<evidence type="ECO:0000256" key="2">
    <source>
        <dbReference type="ARBA" id="ARBA00022475"/>
    </source>
</evidence>
<keyword evidence="8 10" id="KW-0675">Receptor</keyword>
<protein>
    <recommendedName>
        <fullName evidence="13">G-protein coupled receptors family 1 profile domain-containing protein</fullName>
    </recommendedName>
</protein>
<keyword evidence="6 12" id="KW-0472">Membrane</keyword>
<evidence type="ECO:0000259" key="13">
    <source>
        <dbReference type="PROSITE" id="PS50262"/>
    </source>
</evidence>
<feature type="domain" description="G-protein coupled receptors family 1 profile" evidence="13">
    <location>
        <begin position="42"/>
        <end position="573"/>
    </location>
</feature>
<dbReference type="GO" id="GO:0005886">
    <property type="term" value="C:plasma membrane"/>
    <property type="evidence" value="ECO:0007669"/>
    <property type="project" value="UniProtKB-SubCell"/>
</dbReference>
<dbReference type="PRINTS" id="PR00237">
    <property type="entry name" value="GPCRRHODOPSN"/>
</dbReference>
<comment type="similarity">
    <text evidence="10">Belongs to the G-protein coupled receptor 1 family.</text>
</comment>